<dbReference type="AlphaFoldDB" id="A0AAV8W3Y0"/>
<evidence type="ECO:0000313" key="4">
    <source>
        <dbReference type="Proteomes" id="UP001159042"/>
    </source>
</evidence>
<dbReference type="InterPro" id="IPR027989">
    <property type="entry name" value="DUF4461"/>
</dbReference>
<feature type="domain" description="DUF4461" evidence="2">
    <location>
        <begin position="161"/>
        <end position="467"/>
    </location>
</feature>
<dbReference type="InterPro" id="IPR028031">
    <property type="entry name" value="DUF4460"/>
</dbReference>
<organism evidence="3 4">
    <name type="scientific">Exocentrus adspersus</name>
    <dbReference type="NCBI Taxonomy" id="1586481"/>
    <lineage>
        <taxon>Eukaryota</taxon>
        <taxon>Metazoa</taxon>
        <taxon>Ecdysozoa</taxon>
        <taxon>Arthropoda</taxon>
        <taxon>Hexapoda</taxon>
        <taxon>Insecta</taxon>
        <taxon>Pterygota</taxon>
        <taxon>Neoptera</taxon>
        <taxon>Endopterygota</taxon>
        <taxon>Coleoptera</taxon>
        <taxon>Polyphaga</taxon>
        <taxon>Cucujiformia</taxon>
        <taxon>Chrysomeloidea</taxon>
        <taxon>Cerambycidae</taxon>
        <taxon>Lamiinae</taxon>
        <taxon>Acanthocinini</taxon>
        <taxon>Exocentrus</taxon>
    </lineage>
</organism>
<dbReference type="PANTHER" id="PTHR31596:SF1">
    <property type="entry name" value="T-CELL ACTIVATION INHIBITOR, MITOCHONDRIAL"/>
    <property type="match status" value="1"/>
</dbReference>
<dbReference type="Proteomes" id="UP001159042">
    <property type="component" value="Unassembled WGS sequence"/>
</dbReference>
<dbReference type="GO" id="GO:0005739">
    <property type="term" value="C:mitochondrion"/>
    <property type="evidence" value="ECO:0007669"/>
    <property type="project" value="TreeGrafter"/>
</dbReference>
<dbReference type="InterPro" id="IPR027986">
    <property type="entry name" value="TCAIM"/>
</dbReference>
<protein>
    <recommendedName>
        <fullName evidence="5">T-cell activation inhibitor, mitochondrial</fullName>
    </recommendedName>
</protein>
<evidence type="ECO:0000259" key="1">
    <source>
        <dbReference type="Pfam" id="PF14687"/>
    </source>
</evidence>
<dbReference type="EMBL" id="JANEYG010000012">
    <property type="protein sequence ID" value="KAJ8920872.1"/>
    <property type="molecule type" value="Genomic_DNA"/>
</dbReference>
<gene>
    <name evidence="3" type="ORF">NQ315_015665</name>
</gene>
<comment type="caution">
    <text evidence="3">The sequence shown here is derived from an EMBL/GenBank/DDBJ whole genome shotgun (WGS) entry which is preliminary data.</text>
</comment>
<evidence type="ECO:0000313" key="3">
    <source>
        <dbReference type="EMBL" id="KAJ8920872.1"/>
    </source>
</evidence>
<reference evidence="3 4" key="1">
    <citation type="journal article" date="2023" name="Insect Mol. Biol.">
        <title>Genome sequencing provides insights into the evolution of gene families encoding plant cell wall-degrading enzymes in longhorned beetles.</title>
        <authorList>
            <person name="Shin N.R."/>
            <person name="Okamura Y."/>
            <person name="Kirsch R."/>
            <person name="Pauchet Y."/>
        </authorList>
    </citation>
    <scope>NUCLEOTIDE SEQUENCE [LARGE SCALE GENOMIC DNA]</scope>
    <source>
        <strain evidence="3">EAD_L_NR</strain>
    </source>
</reference>
<evidence type="ECO:0000259" key="2">
    <source>
        <dbReference type="Pfam" id="PF14688"/>
    </source>
</evidence>
<proteinExistence type="predicted"/>
<dbReference type="PANTHER" id="PTHR31596">
    <property type="entry name" value="T-CELL ACTIVATION INHIBITOR, MITOCHONDRIAL"/>
    <property type="match status" value="1"/>
</dbReference>
<dbReference type="Pfam" id="PF14687">
    <property type="entry name" value="DUF4460"/>
    <property type="match status" value="1"/>
</dbReference>
<feature type="domain" description="DUF4460" evidence="1">
    <location>
        <begin position="20"/>
        <end position="117"/>
    </location>
</feature>
<sequence length="468" mass="54175">MLGKVKKLCNPHQNLLSCVRNLTATEVSTALRPFYFSVHPDLFGRYPRERATNESSLQQLSSVLANLQAAKPIRPMQLHFYVKDKTQSQVSFRLIHVYIRERDIRSAVITILKSCGLPTDYVDSIVTPAETVESDQYKIRYKNDIDLTKVNKNHPIYAHVIMQKKMKEAQEALNPNRGEAYREEIKRLRESITECFGLREIRWECGWNDTHFRGCLLSFKSLVEHHPEIMHKLKGRILVFSFFTGVSLDGHIMLYSGEVRYNWLDFLKNLSKYDTALTRIPAFEKSLSHVLRNIKIGRRKFMPKIVAGAYEENLRQITTSLSDYRGRKPFPKEWPESLSDYEIVVETEAGPLMVSPTGQFIVPATLPGEILVNFITKNLEEAGKKNGEYQSNKYLERYLIEKCLVEFQLAALNKEDNVTPDLMIQCCKKLLDNKEDLEQYTKNLRINVSTYYSVLSDGIVCIPWNFNL</sequence>
<dbReference type="Pfam" id="PF14688">
    <property type="entry name" value="DUF4461"/>
    <property type="match status" value="1"/>
</dbReference>
<keyword evidence="4" id="KW-1185">Reference proteome</keyword>
<evidence type="ECO:0008006" key="5">
    <source>
        <dbReference type="Google" id="ProtNLM"/>
    </source>
</evidence>
<accession>A0AAV8W3Y0</accession>
<name>A0AAV8W3Y0_9CUCU</name>